<dbReference type="Gene3D" id="1.10.10.10">
    <property type="entry name" value="Winged helix-like DNA-binding domain superfamily/Winged helix DNA-binding domain"/>
    <property type="match status" value="1"/>
</dbReference>
<dbReference type="InterPro" id="IPR050662">
    <property type="entry name" value="Sec-metab_biosynth-thioest"/>
</dbReference>
<comment type="caution">
    <text evidence="2">The sequence shown here is derived from an EMBL/GenBank/DDBJ whole genome shotgun (WGS) entry which is preliminary data.</text>
</comment>
<dbReference type="InterPro" id="IPR001279">
    <property type="entry name" value="Metallo-B-lactamas"/>
</dbReference>
<dbReference type="RefSeq" id="WP_168450237.1">
    <property type="nucleotide sequence ID" value="NZ_JAAWWK010000003.1"/>
</dbReference>
<organism evidence="2 3">
    <name type="scientific">Spongiibacter thalassae</name>
    <dbReference type="NCBI Taxonomy" id="2721624"/>
    <lineage>
        <taxon>Bacteria</taxon>
        <taxon>Pseudomonadati</taxon>
        <taxon>Pseudomonadota</taxon>
        <taxon>Gammaproteobacteria</taxon>
        <taxon>Cellvibrionales</taxon>
        <taxon>Spongiibacteraceae</taxon>
        <taxon>Spongiibacter</taxon>
    </lineage>
</organism>
<dbReference type="CDD" id="cd16278">
    <property type="entry name" value="metallo-hydrolase-like_MBL-fold"/>
    <property type="match status" value="1"/>
</dbReference>
<dbReference type="SUPFAM" id="SSF56281">
    <property type="entry name" value="Metallo-hydrolase/oxidoreductase"/>
    <property type="match status" value="1"/>
</dbReference>
<dbReference type="PANTHER" id="PTHR23131">
    <property type="entry name" value="ENDORIBONUCLEASE LACTB2"/>
    <property type="match status" value="1"/>
</dbReference>
<dbReference type="PANTHER" id="PTHR23131:SF0">
    <property type="entry name" value="ENDORIBONUCLEASE LACTB2"/>
    <property type="match status" value="1"/>
</dbReference>
<sequence>MQAGELSLLRPGIHRLVAPNPGIMTGPGTNTYLLGRRRITVLDPGPAMPEHIAAINEAIAALGGELEQVLVTHTHPDHSPAARVLAEQHGVPLLGATIADDGHQDTSFKADVELSDGLEIDIDGDILRAVYTPGHVGNHYCFFHDATGLLFTGDHIMQGSTVVIIPPAGDMADYMASLRKMLAYPLAHLAPGHGDLIDAPQQEIEGLIVHRQKREDKISSCLSALGEADLDALVVPAYDDVSAEIHPIAKLSLLAHLLKLQKEGKASVDGEQWQIIR</sequence>
<dbReference type="EMBL" id="JAAWWK010000003">
    <property type="protein sequence ID" value="NKI17690.1"/>
    <property type="molecule type" value="Genomic_DNA"/>
</dbReference>
<dbReference type="InterPro" id="IPR041516">
    <property type="entry name" value="LACTB2_WH"/>
</dbReference>
<evidence type="ECO:0000313" key="3">
    <source>
        <dbReference type="Proteomes" id="UP000765845"/>
    </source>
</evidence>
<accession>A0ABX1GER5</accession>
<dbReference type="Pfam" id="PF17778">
    <property type="entry name" value="WHD_BLACT"/>
    <property type="match status" value="1"/>
</dbReference>
<dbReference type="Proteomes" id="UP000765845">
    <property type="component" value="Unassembled WGS sequence"/>
</dbReference>
<proteinExistence type="predicted"/>
<name>A0ABX1GER5_9GAMM</name>
<protein>
    <submittedName>
        <fullName evidence="2">MBL fold metallo-hydrolase</fullName>
    </submittedName>
</protein>
<keyword evidence="3" id="KW-1185">Reference proteome</keyword>
<dbReference type="SMART" id="SM00849">
    <property type="entry name" value="Lactamase_B"/>
    <property type="match status" value="1"/>
</dbReference>
<reference evidence="2 3" key="1">
    <citation type="submission" date="2020-04" db="EMBL/GenBank/DDBJ databases">
        <authorList>
            <person name="Yoon J."/>
        </authorList>
    </citation>
    <scope>NUCLEOTIDE SEQUENCE [LARGE SCALE GENOMIC DNA]</scope>
    <source>
        <strain evidence="2 3">KMU-166</strain>
    </source>
</reference>
<dbReference type="Pfam" id="PF00753">
    <property type="entry name" value="Lactamase_B"/>
    <property type="match status" value="1"/>
</dbReference>
<dbReference type="InterPro" id="IPR036388">
    <property type="entry name" value="WH-like_DNA-bd_sf"/>
</dbReference>
<dbReference type="Gene3D" id="3.60.15.10">
    <property type="entry name" value="Ribonuclease Z/Hydroxyacylglutathione hydrolase-like"/>
    <property type="match status" value="1"/>
</dbReference>
<evidence type="ECO:0000259" key="1">
    <source>
        <dbReference type="SMART" id="SM00849"/>
    </source>
</evidence>
<dbReference type="InterPro" id="IPR036866">
    <property type="entry name" value="RibonucZ/Hydroxyglut_hydro"/>
</dbReference>
<evidence type="ECO:0000313" key="2">
    <source>
        <dbReference type="EMBL" id="NKI17690.1"/>
    </source>
</evidence>
<gene>
    <name evidence="2" type="ORF">HCU74_09680</name>
</gene>
<feature type="domain" description="Metallo-beta-lactamase" evidence="1">
    <location>
        <begin position="28"/>
        <end position="193"/>
    </location>
</feature>